<keyword evidence="2" id="KW-1185">Reference proteome</keyword>
<evidence type="ECO:0008006" key="3">
    <source>
        <dbReference type="Google" id="ProtNLM"/>
    </source>
</evidence>
<dbReference type="RefSeq" id="WP_150969648.1">
    <property type="nucleotide sequence ID" value="NZ_VZDO01000007.1"/>
</dbReference>
<comment type="caution">
    <text evidence="1">The sequence shown here is derived from an EMBL/GenBank/DDBJ whole genome shotgun (WGS) entry which is preliminary data.</text>
</comment>
<proteinExistence type="predicted"/>
<dbReference type="Proteomes" id="UP000432089">
    <property type="component" value="Unassembled WGS sequence"/>
</dbReference>
<organism evidence="1 2">
    <name type="scientific">Plantimonas leprariae</name>
    <dbReference type="NCBI Taxonomy" id="2615207"/>
    <lineage>
        <taxon>Bacteria</taxon>
        <taxon>Pseudomonadati</taxon>
        <taxon>Pseudomonadota</taxon>
        <taxon>Alphaproteobacteria</taxon>
        <taxon>Hyphomicrobiales</taxon>
        <taxon>Aurantimonadaceae</taxon>
        <taxon>Plantimonas</taxon>
    </lineage>
</organism>
<reference evidence="1 2" key="1">
    <citation type="submission" date="2019-09" db="EMBL/GenBank/DDBJ databases">
        <title>YIM 132180 draft genome.</title>
        <authorList>
            <person name="Zhang K."/>
        </authorList>
    </citation>
    <scope>NUCLEOTIDE SEQUENCE [LARGE SCALE GENOMIC DNA]</scope>
    <source>
        <strain evidence="1 2">YIM 132180</strain>
    </source>
</reference>
<protein>
    <recommendedName>
        <fullName evidence="3">Lipoprotein</fullName>
    </recommendedName>
</protein>
<accession>A0A7V7PPM1</accession>
<dbReference type="EMBL" id="VZDO01000007">
    <property type="protein sequence ID" value="KAB0679957.1"/>
    <property type="molecule type" value="Genomic_DNA"/>
</dbReference>
<name>A0A7V7PPM1_9HYPH</name>
<dbReference type="AlphaFoldDB" id="A0A7V7PPM1"/>
<sequence>MRQRPILSASVLLITVASLSGCVSDDSRSARADAVAVVGNQNDTDETKAERFARGEYRRGFKHDEARNIQYCQLHPADDDCIGRRF</sequence>
<dbReference type="PROSITE" id="PS51257">
    <property type="entry name" value="PROKAR_LIPOPROTEIN"/>
    <property type="match status" value="1"/>
</dbReference>
<evidence type="ECO:0000313" key="2">
    <source>
        <dbReference type="Proteomes" id="UP000432089"/>
    </source>
</evidence>
<evidence type="ECO:0000313" key="1">
    <source>
        <dbReference type="EMBL" id="KAB0679957.1"/>
    </source>
</evidence>
<gene>
    <name evidence="1" type="ORF">F6X38_10310</name>
</gene>